<protein>
    <recommendedName>
        <fullName evidence="4">Flagellar biosynthetic protein FliP</fullName>
    </recommendedName>
</protein>
<feature type="transmembrane region" description="Helical" evidence="1">
    <location>
        <begin position="114"/>
        <end position="134"/>
    </location>
</feature>
<evidence type="ECO:0000313" key="2">
    <source>
        <dbReference type="EMBL" id="GAA1755460.1"/>
    </source>
</evidence>
<proteinExistence type="predicted"/>
<keyword evidence="1" id="KW-0472">Membrane</keyword>
<keyword evidence="3" id="KW-1185">Reference proteome</keyword>
<keyword evidence="1" id="KW-1133">Transmembrane helix</keyword>
<dbReference type="RefSeq" id="WP_344120943.1">
    <property type="nucleotide sequence ID" value="NZ_BAAAOA010000015.1"/>
</dbReference>
<reference evidence="3" key="1">
    <citation type="journal article" date="2019" name="Int. J. Syst. Evol. Microbiol.">
        <title>The Global Catalogue of Microorganisms (GCM) 10K type strain sequencing project: providing services to taxonomists for standard genome sequencing and annotation.</title>
        <authorList>
            <consortium name="The Broad Institute Genomics Platform"/>
            <consortium name="The Broad Institute Genome Sequencing Center for Infectious Disease"/>
            <person name="Wu L."/>
            <person name="Ma J."/>
        </authorList>
    </citation>
    <scope>NUCLEOTIDE SEQUENCE [LARGE SCALE GENOMIC DNA]</scope>
    <source>
        <strain evidence="3">JCM 14735</strain>
    </source>
</reference>
<feature type="transmembrane region" description="Helical" evidence="1">
    <location>
        <begin position="85"/>
        <end position="108"/>
    </location>
</feature>
<keyword evidence="1" id="KW-0812">Transmembrane</keyword>
<gene>
    <name evidence="2" type="ORF">GCM10009767_13490</name>
</gene>
<accession>A0ABP4WIM8</accession>
<organism evidence="2 3">
    <name type="scientific">Kocuria aegyptia</name>
    <dbReference type="NCBI Taxonomy" id="330943"/>
    <lineage>
        <taxon>Bacteria</taxon>
        <taxon>Bacillati</taxon>
        <taxon>Actinomycetota</taxon>
        <taxon>Actinomycetes</taxon>
        <taxon>Micrococcales</taxon>
        <taxon>Micrococcaceae</taxon>
        <taxon>Kocuria</taxon>
    </lineage>
</organism>
<name>A0ABP4WIM8_9MICC</name>
<evidence type="ECO:0008006" key="4">
    <source>
        <dbReference type="Google" id="ProtNLM"/>
    </source>
</evidence>
<feature type="transmembrane region" description="Helical" evidence="1">
    <location>
        <begin position="61"/>
        <end position="78"/>
    </location>
</feature>
<dbReference type="EMBL" id="BAAAOA010000015">
    <property type="protein sequence ID" value="GAA1755460.1"/>
    <property type="molecule type" value="Genomic_DNA"/>
</dbReference>
<feature type="transmembrane region" description="Helical" evidence="1">
    <location>
        <begin position="25"/>
        <end position="46"/>
    </location>
</feature>
<dbReference type="Proteomes" id="UP001501204">
    <property type="component" value="Unassembled WGS sequence"/>
</dbReference>
<evidence type="ECO:0000313" key="3">
    <source>
        <dbReference type="Proteomes" id="UP001501204"/>
    </source>
</evidence>
<comment type="caution">
    <text evidence="2">The sequence shown here is derived from an EMBL/GenBank/DDBJ whole genome shotgun (WGS) entry which is preliminary data.</text>
</comment>
<evidence type="ECO:0000256" key="1">
    <source>
        <dbReference type="SAM" id="Phobius"/>
    </source>
</evidence>
<sequence length="149" mass="16467">MSTTHTATVPSTARYRPARAFARHYLEMVVAMFVGMIALAPVWSWVAEWIGAIELFARPDLAALVMATDMTIAMSAWMRFRGHGWAPIAEMAAAMYLPFIILFVPLWAGLISEAALMVAGHLLMLVAMAGAMRLRPQEYTHAHHAAQQV</sequence>